<comment type="similarity">
    <text evidence="2">Belongs to the bacterial sugar transferase family.</text>
</comment>
<feature type="transmembrane region" description="Helical" evidence="7">
    <location>
        <begin position="92"/>
        <end position="112"/>
    </location>
</feature>
<dbReference type="PANTHER" id="PTHR30576">
    <property type="entry name" value="COLANIC BIOSYNTHESIS UDP-GLUCOSE LIPID CARRIER TRANSFERASE"/>
    <property type="match status" value="1"/>
</dbReference>
<evidence type="ECO:0000313" key="10">
    <source>
        <dbReference type="Proteomes" id="UP001108089"/>
    </source>
</evidence>
<evidence type="ECO:0000256" key="6">
    <source>
        <dbReference type="ARBA" id="ARBA00023136"/>
    </source>
</evidence>
<proteinExistence type="inferred from homology"/>
<feature type="transmembrane region" description="Helical" evidence="7">
    <location>
        <begin position="12"/>
        <end position="37"/>
    </location>
</feature>
<evidence type="ECO:0000256" key="4">
    <source>
        <dbReference type="ARBA" id="ARBA00022692"/>
    </source>
</evidence>
<name>A0ABS9DLX1_9ACTN</name>
<evidence type="ECO:0000256" key="7">
    <source>
        <dbReference type="SAM" id="Phobius"/>
    </source>
</evidence>
<dbReference type="InterPro" id="IPR003362">
    <property type="entry name" value="Bact_transf"/>
</dbReference>
<keyword evidence="10" id="KW-1185">Reference proteome</keyword>
<dbReference type="PANTHER" id="PTHR30576:SF10">
    <property type="entry name" value="SLL5057 PROTEIN"/>
    <property type="match status" value="1"/>
</dbReference>
<dbReference type="RefSeq" id="WP_235724956.1">
    <property type="nucleotide sequence ID" value="NZ_JAKGCU010000018.1"/>
</dbReference>
<sequence>MRLASQIAPSSWLARYLAVLAWTDLVVVIAAVLSAQWIRFGSNPDVGRYAVGGPQVMVVSLVLIVAWLVALRVYQTLDHKIIGAGAQEYSRVVSACFSVFGLLAILVLALRLDVSRGYFALALPLGTLGLLCSRWSWRRRLVRQRRRGANVERVLVVGEPGSVTHIVNRLRRSPELGFYVIGACLPVSDATARDFLHAGDGERIPVYGDYEDVPLAVSASGASRVAVTSAGAIGHEAMQQLSWDLQGMDVEMMVAPGVTDVAGPRIMVRPVAGLPLLYIDKPRYEGANRFRKAALDWVGAALILLLAAPLLVALAIAIKIDTSGPAFYHATRMGLNNKPFRMWKFRSMVVDADALKADLTARDEGAGALFKIRDDPRITRVGALIRRYSLDELPQLFNVLTGAMSLVGPRPPLPEEVEQYDGRVARRMLVKPGMTGLWQVSGRSDLTWEESVRLDLSYVENWSIMQDLVILWRTSRAVLSKDGAY</sequence>
<feature type="transmembrane region" description="Helical" evidence="7">
    <location>
        <begin position="297"/>
        <end position="318"/>
    </location>
</feature>
<dbReference type="NCBIfam" id="TIGR03025">
    <property type="entry name" value="EPS_sugtrans"/>
    <property type="match status" value="1"/>
</dbReference>
<evidence type="ECO:0000256" key="5">
    <source>
        <dbReference type="ARBA" id="ARBA00022989"/>
    </source>
</evidence>
<comment type="subcellular location">
    <subcellularLocation>
        <location evidence="1">Membrane</location>
        <topology evidence="1">Multi-pass membrane protein</topology>
    </subcellularLocation>
</comment>
<dbReference type="GO" id="GO:0016740">
    <property type="term" value="F:transferase activity"/>
    <property type="evidence" value="ECO:0007669"/>
    <property type="project" value="UniProtKB-KW"/>
</dbReference>
<gene>
    <name evidence="9" type="ORF">L1892_17445</name>
</gene>
<feature type="transmembrane region" description="Helical" evidence="7">
    <location>
        <begin position="118"/>
        <end position="137"/>
    </location>
</feature>
<feature type="transmembrane region" description="Helical" evidence="7">
    <location>
        <begin position="49"/>
        <end position="71"/>
    </location>
</feature>
<evidence type="ECO:0000259" key="8">
    <source>
        <dbReference type="Pfam" id="PF02397"/>
    </source>
</evidence>
<keyword evidence="4 7" id="KW-0812">Transmembrane</keyword>
<protein>
    <submittedName>
        <fullName evidence="9">Sugar transferase</fullName>
    </submittedName>
</protein>
<keyword evidence="3 9" id="KW-0808">Transferase</keyword>
<dbReference type="Proteomes" id="UP001108089">
    <property type="component" value="Unassembled WGS sequence"/>
</dbReference>
<dbReference type="EMBL" id="JAKGCU010000018">
    <property type="protein sequence ID" value="MCF3940161.1"/>
    <property type="molecule type" value="Genomic_DNA"/>
</dbReference>
<evidence type="ECO:0000313" key="9">
    <source>
        <dbReference type="EMBL" id="MCF3940161.1"/>
    </source>
</evidence>
<evidence type="ECO:0000256" key="1">
    <source>
        <dbReference type="ARBA" id="ARBA00004141"/>
    </source>
</evidence>
<evidence type="ECO:0000256" key="2">
    <source>
        <dbReference type="ARBA" id="ARBA00006464"/>
    </source>
</evidence>
<keyword evidence="5 7" id="KW-1133">Transmembrane helix</keyword>
<keyword evidence="6 7" id="KW-0472">Membrane</keyword>
<dbReference type="Pfam" id="PF02397">
    <property type="entry name" value="Bac_transf"/>
    <property type="match status" value="1"/>
</dbReference>
<dbReference type="InterPro" id="IPR017475">
    <property type="entry name" value="EPS_sugar_tfrase"/>
</dbReference>
<feature type="domain" description="Bacterial sugar transferase" evidence="8">
    <location>
        <begin position="292"/>
        <end position="479"/>
    </location>
</feature>
<reference evidence="9" key="1">
    <citation type="submission" date="2022-01" db="EMBL/GenBank/DDBJ databases">
        <title>Gordonia xiamenensis sp. nov., isolated from surface seawater in Xiamen.</title>
        <authorList>
            <person name="He Y.F."/>
        </authorList>
    </citation>
    <scope>NUCLEOTIDE SEQUENCE</scope>
    <source>
        <strain evidence="9">GW1C4-4</strain>
    </source>
</reference>
<dbReference type="Pfam" id="PF13727">
    <property type="entry name" value="CoA_binding_3"/>
    <property type="match status" value="1"/>
</dbReference>
<evidence type="ECO:0000256" key="3">
    <source>
        <dbReference type="ARBA" id="ARBA00022679"/>
    </source>
</evidence>
<organism evidence="9 10">
    <name type="scientific">Gordonia tangerina</name>
    <dbReference type="NCBI Taxonomy" id="2911060"/>
    <lineage>
        <taxon>Bacteria</taxon>
        <taxon>Bacillati</taxon>
        <taxon>Actinomycetota</taxon>
        <taxon>Actinomycetes</taxon>
        <taxon>Mycobacteriales</taxon>
        <taxon>Gordoniaceae</taxon>
        <taxon>Gordonia</taxon>
    </lineage>
</organism>
<accession>A0ABS9DLX1</accession>
<comment type="caution">
    <text evidence="9">The sequence shown here is derived from an EMBL/GenBank/DDBJ whole genome shotgun (WGS) entry which is preliminary data.</text>
</comment>